<feature type="compositionally biased region" description="Basic and acidic residues" evidence="1">
    <location>
        <begin position="98"/>
        <end position="108"/>
    </location>
</feature>
<dbReference type="Gramene" id="Os07t0492300-01">
    <property type="protein sequence ID" value="Os07t0492300-01"/>
    <property type="gene ID" value="Os07g0492300"/>
</dbReference>
<reference evidence="3" key="2">
    <citation type="journal article" date="2008" name="Nucleic Acids Res.">
        <title>The rice annotation project database (RAP-DB): 2008 update.</title>
        <authorList>
            <consortium name="The rice annotation project (RAP)"/>
        </authorList>
    </citation>
    <scope>GENOME REANNOTATION</scope>
    <source>
        <strain evidence="3">cv. Nipponbare</strain>
    </source>
</reference>
<proteinExistence type="predicted"/>
<protein>
    <submittedName>
        <fullName evidence="2">Os07g0492300 protein</fullName>
    </submittedName>
</protein>
<dbReference type="Proteomes" id="UP000000763">
    <property type="component" value="Chromosome 7"/>
</dbReference>
<dbReference type="AlphaFoldDB" id="A0A0P0X645"/>
<organism evidence="2 3">
    <name type="scientific">Oryza sativa subsp. japonica</name>
    <name type="common">Rice</name>
    <dbReference type="NCBI Taxonomy" id="39947"/>
    <lineage>
        <taxon>Eukaryota</taxon>
        <taxon>Viridiplantae</taxon>
        <taxon>Streptophyta</taxon>
        <taxon>Embryophyta</taxon>
        <taxon>Tracheophyta</taxon>
        <taxon>Spermatophyta</taxon>
        <taxon>Magnoliopsida</taxon>
        <taxon>Liliopsida</taxon>
        <taxon>Poales</taxon>
        <taxon>Poaceae</taxon>
        <taxon>BOP clade</taxon>
        <taxon>Oryzoideae</taxon>
        <taxon>Oryzeae</taxon>
        <taxon>Oryzinae</taxon>
        <taxon>Oryza</taxon>
        <taxon>Oryza sativa</taxon>
    </lineage>
</organism>
<dbReference type="EMBL" id="AP008213">
    <property type="protein sequence ID" value="BAF21598.1"/>
    <property type="molecule type" value="Genomic_DNA"/>
</dbReference>
<evidence type="ECO:0000313" key="3">
    <source>
        <dbReference type="Proteomes" id="UP000000763"/>
    </source>
</evidence>
<sequence>MTAPRTTTTSTSTRTRTPLHSRIRAAAVVLSRRRRCPPTPPLQIRATAVLLAPLSHCRREIRGDDARRRGRRRRRRVGGDDGDLCRRALRLCRVGGSESRRGKGERRERGKWKRE</sequence>
<gene>
    <name evidence="2" type="ordered locus">Os07g0492300</name>
</gene>
<evidence type="ECO:0000256" key="1">
    <source>
        <dbReference type="SAM" id="MobiDB-lite"/>
    </source>
</evidence>
<evidence type="ECO:0000313" key="2">
    <source>
        <dbReference type="EMBL" id="BAF21598.1"/>
    </source>
</evidence>
<feature type="region of interest" description="Disordered" evidence="1">
    <location>
        <begin position="95"/>
        <end position="115"/>
    </location>
</feature>
<name>A0A0P0X645_ORYSJ</name>
<accession>A0A0P0X645</accession>
<dbReference type="KEGG" id="dosa:Os07g0492300"/>
<reference evidence="2 3" key="1">
    <citation type="journal article" date="2005" name="Nature">
        <title>The map-based sequence of the rice genome.</title>
        <authorList>
            <consortium name="International rice genome sequencing project (IRGSP)"/>
            <person name="Matsumoto T."/>
            <person name="Wu J."/>
            <person name="Kanamori H."/>
            <person name="Katayose Y."/>
            <person name="Fujisawa M."/>
            <person name="Namiki N."/>
            <person name="Mizuno H."/>
            <person name="Yamamoto K."/>
            <person name="Antonio B.A."/>
            <person name="Baba T."/>
            <person name="Sakata K."/>
            <person name="Nagamura Y."/>
            <person name="Aoki H."/>
            <person name="Arikawa K."/>
            <person name="Arita K."/>
            <person name="Bito T."/>
            <person name="Chiden Y."/>
            <person name="Fujitsuka N."/>
            <person name="Fukunaka R."/>
            <person name="Hamada M."/>
            <person name="Harada C."/>
            <person name="Hayashi A."/>
            <person name="Hijishita S."/>
            <person name="Honda M."/>
            <person name="Hosokawa S."/>
            <person name="Ichikawa Y."/>
            <person name="Idonuma A."/>
            <person name="Iijima M."/>
            <person name="Ikeda M."/>
            <person name="Ikeno M."/>
            <person name="Ito K."/>
            <person name="Ito S."/>
            <person name="Ito T."/>
            <person name="Ito Y."/>
            <person name="Ito Y."/>
            <person name="Iwabuchi A."/>
            <person name="Kamiya K."/>
            <person name="Karasawa W."/>
            <person name="Kurita K."/>
            <person name="Katagiri S."/>
            <person name="Kikuta A."/>
            <person name="Kobayashi H."/>
            <person name="Kobayashi N."/>
            <person name="Machita K."/>
            <person name="Maehara T."/>
            <person name="Masukawa M."/>
            <person name="Mizubayashi T."/>
            <person name="Mukai Y."/>
            <person name="Nagasaki H."/>
            <person name="Nagata Y."/>
            <person name="Naito S."/>
            <person name="Nakashima M."/>
            <person name="Nakama Y."/>
            <person name="Nakamichi Y."/>
            <person name="Nakamura M."/>
            <person name="Meguro A."/>
            <person name="Negishi M."/>
            <person name="Ohta I."/>
            <person name="Ohta T."/>
            <person name="Okamoto M."/>
            <person name="Ono N."/>
            <person name="Saji S."/>
            <person name="Sakaguchi M."/>
            <person name="Sakai K."/>
            <person name="Shibata M."/>
            <person name="Shimokawa T."/>
            <person name="Song J."/>
            <person name="Takazaki Y."/>
            <person name="Terasawa K."/>
            <person name="Tsugane M."/>
            <person name="Tsuji K."/>
            <person name="Ueda S."/>
            <person name="Waki K."/>
            <person name="Yamagata H."/>
            <person name="Yamamoto M."/>
            <person name="Yamamoto S."/>
            <person name="Yamane H."/>
            <person name="Yoshiki S."/>
            <person name="Yoshihara R."/>
            <person name="Yukawa K."/>
            <person name="Zhong H."/>
            <person name="Yano M."/>
            <person name="Yuan Q."/>
            <person name="Ouyang S."/>
            <person name="Liu J."/>
            <person name="Jones K.M."/>
            <person name="Gansberger K."/>
            <person name="Moffat K."/>
            <person name="Hill J."/>
            <person name="Bera J."/>
            <person name="Fadrosh D."/>
            <person name="Jin S."/>
            <person name="Johri S."/>
            <person name="Kim M."/>
            <person name="Overton L."/>
            <person name="Reardon M."/>
            <person name="Tsitrin T."/>
            <person name="Vuong H."/>
            <person name="Weaver B."/>
            <person name="Ciecko A."/>
            <person name="Tallon L."/>
            <person name="Jackson J."/>
            <person name="Pai G."/>
            <person name="Aken S.V."/>
            <person name="Utterback T."/>
            <person name="Reidmuller S."/>
            <person name="Feldblyum T."/>
            <person name="Hsiao J."/>
            <person name="Zismann V."/>
            <person name="Iobst S."/>
            <person name="de Vazeille A.R."/>
            <person name="Buell C.R."/>
            <person name="Ying K."/>
            <person name="Li Y."/>
            <person name="Lu T."/>
            <person name="Huang Y."/>
            <person name="Zhao Q."/>
            <person name="Feng Q."/>
            <person name="Zhang L."/>
            <person name="Zhu J."/>
            <person name="Weng Q."/>
            <person name="Mu J."/>
            <person name="Lu Y."/>
            <person name="Fan D."/>
            <person name="Liu Y."/>
            <person name="Guan J."/>
            <person name="Zhang Y."/>
            <person name="Yu S."/>
            <person name="Liu X."/>
            <person name="Zhang Y."/>
            <person name="Hong G."/>
            <person name="Han B."/>
            <person name="Choisne N."/>
            <person name="Demange N."/>
            <person name="Orjeda G."/>
            <person name="Samain S."/>
            <person name="Cattolico L."/>
            <person name="Pelletier E."/>
            <person name="Couloux A."/>
            <person name="Segurens B."/>
            <person name="Wincker P."/>
            <person name="D'Hont A."/>
            <person name="Scarpelli C."/>
            <person name="Weissenbach J."/>
            <person name="Salanoubat M."/>
            <person name="Quetier F."/>
            <person name="Yu Y."/>
            <person name="Kim H.R."/>
            <person name="Rambo T."/>
            <person name="Currie J."/>
            <person name="Collura K."/>
            <person name="Luo M."/>
            <person name="Yang T."/>
            <person name="Ammiraju J.S.S."/>
            <person name="Engler F."/>
            <person name="Soderlund C."/>
            <person name="Wing R.A."/>
            <person name="Palmer L.E."/>
            <person name="de la Bastide M."/>
            <person name="Spiegel L."/>
            <person name="Nascimento L."/>
            <person name="Zutavern T."/>
            <person name="O'Shaughnessy A."/>
            <person name="Dike S."/>
            <person name="Dedhia N."/>
            <person name="Preston R."/>
            <person name="Balija V."/>
            <person name="McCombie W.R."/>
            <person name="Chow T."/>
            <person name="Chen H."/>
            <person name="Chung M."/>
            <person name="Chen C."/>
            <person name="Shaw J."/>
            <person name="Wu H."/>
            <person name="Hsiao K."/>
            <person name="Chao Y."/>
            <person name="Chu M."/>
            <person name="Cheng C."/>
            <person name="Hour A."/>
            <person name="Lee P."/>
            <person name="Lin S."/>
            <person name="Lin Y."/>
            <person name="Liou J."/>
            <person name="Liu S."/>
            <person name="Hsing Y."/>
            <person name="Raghuvanshi S."/>
            <person name="Mohanty A."/>
            <person name="Bharti A.K."/>
            <person name="Gaur A."/>
            <person name="Gupta V."/>
            <person name="Kumar D."/>
            <person name="Ravi V."/>
            <person name="Vij S."/>
            <person name="Kapur A."/>
            <person name="Khurana P."/>
            <person name="Khurana P."/>
            <person name="Khurana J.P."/>
            <person name="Tyagi A.K."/>
            <person name="Gaikwad K."/>
            <person name="Singh A."/>
            <person name="Dalal V."/>
            <person name="Srivastava S."/>
            <person name="Dixit A."/>
            <person name="Pal A.K."/>
            <person name="Ghazi I.A."/>
            <person name="Yadav M."/>
            <person name="Pandit A."/>
            <person name="Bhargava A."/>
            <person name="Sureshbabu K."/>
            <person name="Batra K."/>
            <person name="Sharma T.R."/>
            <person name="Mohapatra T."/>
            <person name="Singh N.K."/>
            <person name="Messing J."/>
            <person name="Nelson A.B."/>
            <person name="Fuks G."/>
            <person name="Kavchok S."/>
            <person name="Keizer G."/>
            <person name="Linton E."/>
            <person name="Llaca V."/>
            <person name="Song R."/>
            <person name="Tanyolac B."/>
            <person name="Young S."/>
            <person name="Ho-Il K."/>
            <person name="Hahn J.H."/>
            <person name="Sangsakoo G."/>
            <person name="Vanavichit A."/>
            <person name="de Mattos Luiz.A.T."/>
            <person name="Zimmer P.D."/>
            <person name="Malone G."/>
            <person name="Dellagostin O."/>
            <person name="de Oliveira A.C."/>
            <person name="Bevan M."/>
            <person name="Bancroft I."/>
            <person name="Minx P."/>
            <person name="Cordum H."/>
            <person name="Wilson R."/>
            <person name="Cheng Z."/>
            <person name="Jin W."/>
            <person name="Jiang J."/>
            <person name="Leong S.A."/>
            <person name="Iwama H."/>
            <person name="Gojobori T."/>
            <person name="Itoh T."/>
            <person name="Niimura Y."/>
            <person name="Fujii Y."/>
            <person name="Habara T."/>
            <person name="Sakai H."/>
            <person name="Sato Y."/>
            <person name="Wilson G."/>
            <person name="Kumar K."/>
            <person name="McCouch S."/>
            <person name="Juretic N."/>
            <person name="Hoen D."/>
            <person name="Wright S."/>
            <person name="Bruskiewich R."/>
            <person name="Bureau T."/>
            <person name="Miyao A."/>
            <person name="Hirochika H."/>
            <person name="Nishikawa T."/>
            <person name="Kadowaki K."/>
            <person name="Sugiura M."/>
            <person name="Burr B."/>
            <person name="Sasaki T."/>
        </authorList>
    </citation>
    <scope>NUCLEOTIDE SEQUENCE [LARGE SCALE GENOMIC DNA]</scope>
    <source>
        <strain evidence="3">cv. Nipponbare</strain>
    </source>
</reference>